<feature type="compositionally biased region" description="Pro residues" evidence="1">
    <location>
        <begin position="61"/>
        <end position="73"/>
    </location>
</feature>
<dbReference type="Proteomes" id="UP000181917">
    <property type="component" value="Unassembled WGS sequence"/>
</dbReference>
<dbReference type="EMBL" id="FNKH01000003">
    <property type="protein sequence ID" value="SDR31340.1"/>
    <property type="molecule type" value="Genomic_DNA"/>
</dbReference>
<reference evidence="2 3" key="1">
    <citation type="submission" date="2016-10" db="EMBL/GenBank/DDBJ databases">
        <authorList>
            <person name="de Groot N.N."/>
        </authorList>
    </citation>
    <scope>NUCLEOTIDE SEQUENCE [LARGE SCALE GENOMIC DNA]</scope>
    <source>
        <strain evidence="2 3">DSM 20117</strain>
    </source>
</reference>
<sequence>MTYLTSRAYYKAASFSSLGTFRRLTRLDMSDAGLREILVAAPASHPTESCSTKSTHRRIPPSKPSATSPPPRT</sequence>
<evidence type="ECO:0000256" key="1">
    <source>
        <dbReference type="SAM" id="MobiDB-lite"/>
    </source>
</evidence>
<name>A0A1H1I0Z8_9MICC</name>
<evidence type="ECO:0000313" key="3">
    <source>
        <dbReference type="Proteomes" id="UP000181917"/>
    </source>
</evidence>
<proteinExistence type="predicted"/>
<feature type="region of interest" description="Disordered" evidence="1">
    <location>
        <begin position="41"/>
        <end position="73"/>
    </location>
</feature>
<gene>
    <name evidence="2" type="ORF">SAMN04489742_4897</name>
</gene>
<accession>A0A1H1I0Z8</accession>
<evidence type="ECO:0000313" key="2">
    <source>
        <dbReference type="EMBL" id="SDR31340.1"/>
    </source>
</evidence>
<dbReference type="AlphaFoldDB" id="A0A1H1I0Z8"/>
<keyword evidence="3" id="KW-1185">Reference proteome</keyword>
<organism evidence="2 3">
    <name type="scientific">Crystallibacter crystallopoietes</name>
    <dbReference type="NCBI Taxonomy" id="37928"/>
    <lineage>
        <taxon>Bacteria</taxon>
        <taxon>Bacillati</taxon>
        <taxon>Actinomycetota</taxon>
        <taxon>Actinomycetes</taxon>
        <taxon>Micrococcales</taxon>
        <taxon>Micrococcaceae</taxon>
        <taxon>Crystallibacter</taxon>
    </lineage>
</organism>
<protein>
    <submittedName>
        <fullName evidence="2">Uncharacterized protein</fullName>
    </submittedName>
</protein>